<dbReference type="GeneTree" id="ENSGT00940000165550"/>
<keyword evidence="3" id="KW-1185">Reference proteome</keyword>
<dbReference type="Gene3D" id="3.10.110.10">
    <property type="entry name" value="Ubiquitin Conjugating Enzyme"/>
    <property type="match status" value="1"/>
</dbReference>
<dbReference type="PANTHER" id="PTHR24068">
    <property type="entry name" value="UBIQUITIN-CONJUGATING ENZYME E2"/>
    <property type="match status" value="1"/>
</dbReference>
<dbReference type="PROSITE" id="PS50127">
    <property type="entry name" value="UBC_2"/>
    <property type="match status" value="1"/>
</dbReference>
<dbReference type="AlphaFoldDB" id="A0A452SM30"/>
<reference evidence="2" key="3">
    <citation type="submission" date="2025-09" db="UniProtKB">
        <authorList>
            <consortium name="Ensembl"/>
        </authorList>
    </citation>
    <scope>IDENTIFICATION</scope>
</reference>
<sequence>YRILPCPLPTNIAVDPPSHYSAGPKGGNIYECRSTILGPLRSMFEGGVFFLNTTFTPEDSFNPPKVTFWTRIYHYNNNSQGVICLNILKDNWSPALIISEVLLPICSLLTDCNPADHLGGRIATEYRKTETLIFNSI</sequence>
<dbReference type="OMA" id="PKCTFKT"/>
<name>A0A452SM30_URSAM</name>
<dbReference type="InterPro" id="IPR000608">
    <property type="entry name" value="UBC"/>
</dbReference>
<dbReference type="InterPro" id="IPR016135">
    <property type="entry name" value="UBQ-conjugating_enzyme/RWD"/>
</dbReference>
<reference evidence="2" key="2">
    <citation type="submission" date="2025-08" db="UniProtKB">
        <authorList>
            <consortium name="Ensembl"/>
        </authorList>
    </citation>
    <scope>IDENTIFICATION</scope>
</reference>
<evidence type="ECO:0000313" key="2">
    <source>
        <dbReference type="Ensembl" id="ENSUAMP00000033720.1"/>
    </source>
</evidence>
<evidence type="ECO:0000313" key="3">
    <source>
        <dbReference type="Proteomes" id="UP000291022"/>
    </source>
</evidence>
<dbReference type="Proteomes" id="UP000291022">
    <property type="component" value="Unassembled WGS sequence"/>
</dbReference>
<evidence type="ECO:0000259" key="1">
    <source>
        <dbReference type="PROSITE" id="PS50127"/>
    </source>
</evidence>
<accession>A0A452SM30</accession>
<proteinExistence type="predicted"/>
<organism evidence="2 3">
    <name type="scientific">Ursus americanus</name>
    <name type="common">American black bear</name>
    <name type="synonym">Euarctos americanus</name>
    <dbReference type="NCBI Taxonomy" id="9643"/>
    <lineage>
        <taxon>Eukaryota</taxon>
        <taxon>Metazoa</taxon>
        <taxon>Chordata</taxon>
        <taxon>Craniata</taxon>
        <taxon>Vertebrata</taxon>
        <taxon>Euteleostomi</taxon>
        <taxon>Mammalia</taxon>
        <taxon>Eutheria</taxon>
        <taxon>Laurasiatheria</taxon>
        <taxon>Carnivora</taxon>
        <taxon>Caniformia</taxon>
        <taxon>Ursidae</taxon>
        <taxon>Ursus</taxon>
    </lineage>
</organism>
<dbReference type="STRING" id="9643.ENSUAMP00000033720"/>
<dbReference type="SMART" id="SM00212">
    <property type="entry name" value="UBCc"/>
    <property type="match status" value="1"/>
</dbReference>
<protein>
    <recommendedName>
        <fullName evidence="1">UBC core domain-containing protein</fullName>
    </recommendedName>
</protein>
<dbReference type="Pfam" id="PF00179">
    <property type="entry name" value="UQ_con"/>
    <property type="match status" value="1"/>
</dbReference>
<feature type="domain" description="UBC core" evidence="1">
    <location>
        <begin position="1"/>
        <end position="137"/>
    </location>
</feature>
<dbReference type="Ensembl" id="ENSUAMT00000037558.1">
    <property type="protein sequence ID" value="ENSUAMP00000033720.1"/>
    <property type="gene ID" value="ENSUAMG00000025678.1"/>
</dbReference>
<dbReference type="SUPFAM" id="SSF54495">
    <property type="entry name" value="UBC-like"/>
    <property type="match status" value="1"/>
</dbReference>
<reference evidence="3" key="1">
    <citation type="submission" date="2016-06" db="EMBL/GenBank/DDBJ databases">
        <title>De novo assembly and RNA-Seq shows season-dependent expression and editing in black bear kidneys.</title>
        <authorList>
            <person name="Korstanje R."/>
            <person name="Srivastava A."/>
            <person name="Sarsani V.K."/>
            <person name="Sheehan S.M."/>
            <person name="Seger R.L."/>
            <person name="Barter M.E."/>
            <person name="Lindqvist C."/>
            <person name="Brody L.C."/>
            <person name="Mullikin J.C."/>
        </authorList>
    </citation>
    <scope>NUCLEOTIDE SEQUENCE [LARGE SCALE GENOMIC DNA]</scope>
</reference>